<protein>
    <submittedName>
        <fullName evidence="1">Uncharacterized protein</fullName>
    </submittedName>
</protein>
<comment type="caution">
    <text evidence="1">The sequence shown here is derived from an EMBL/GenBank/DDBJ whole genome shotgun (WGS) entry which is preliminary data.</text>
</comment>
<organism evidence="1 2">
    <name type="scientific">Psophocarpus tetragonolobus</name>
    <name type="common">Winged bean</name>
    <name type="synonym">Dolichos tetragonolobus</name>
    <dbReference type="NCBI Taxonomy" id="3891"/>
    <lineage>
        <taxon>Eukaryota</taxon>
        <taxon>Viridiplantae</taxon>
        <taxon>Streptophyta</taxon>
        <taxon>Embryophyta</taxon>
        <taxon>Tracheophyta</taxon>
        <taxon>Spermatophyta</taxon>
        <taxon>Magnoliopsida</taxon>
        <taxon>eudicotyledons</taxon>
        <taxon>Gunneridae</taxon>
        <taxon>Pentapetalae</taxon>
        <taxon>rosids</taxon>
        <taxon>fabids</taxon>
        <taxon>Fabales</taxon>
        <taxon>Fabaceae</taxon>
        <taxon>Papilionoideae</taxon>
        <taxon>50 kb inversion clade</taxon>
        <taxon>NPAAA clade</taxon>
        <taxon>indigoferoid/millettioid clade</taxon>
        <taxon>Phaseoleae</taxon>
        <taxon>Psophocarpus</taxon>
    </lineage>
</organism>
<reference evidence="1 2" key="1">
    <citation type="submission" date="2024-01" db="EMBL/GenBank/DDBJ databases">
        <title>The genomes of 5 underutilized Papilionoideae crops provide insights into root nodulation and disease resistanc.</title>
        <authorList>
            <person name="Jiang F."/>
        </authorList>
    </citation>
    <scope>NUCLEOTIDE SEQUENCE [LARGE SCALE GENOMIC DNA]</scope>
    <source>
        <strain evidence="1">DUOXIRENSHENG_FW03</strain>
        <tissue evidence="1">Leaves</tissue>
    </source>
</reference>
<keyword evidence="2" id="KW-1185">Reference proteome</keyword>
<evidence type="ECO:0000313" key="2">
    <source>
        <dbReference type="Proteomes" id="UP001386955"/>
    </source>
</evidence>
<accession>A0AAN9SSL2</accession>
<sequence length="230" mass="26684">MRNGFVCLEGPTMELISFYFSPPKVFRRRSERPKEYVWDKEKFVHRVENPTYGMCKFCKSLGEERNANLGVYENSVLSKWEGEVEELRAMVARESVIVEVEVPQQLEVGQKEVEVVVEQNDVINVEDGLRRRLGFEEDGKLMIDKVGVDSRHVWMGGCWGASGYWKWNVAALLWCAKYLEYVEYHRYVELNTKVRGQLNPSELCQAAEWQGLECVIGKVAAWMFNGLITR</sequence>
<proteinExistence type="predicted"/>
<dbReference type="AlphaFoldDB" id="A0AAN9SSL2"/>
<dbReference type="EMBL" id="JAYMYS010000002">
    <property type="protein sequence ID" value="KAK7405544.1"/>
    <property type="molecule type" value="Genomic_DNA"/>
</dbReference>
<gene>
    <name evidence="1" type="ORF">VNO78_06949</name>
</gene>
<name>A0AAN9SSL2_PSOTE</name>
<dbReference type="Proteomes" id="UP001386955">
    <property type="component" value="Unassembled WGS sequence"/>
</dbReference>
<evidence type="ECO:0000313" key="1">
    <source>
        <dbReference type="EMBL" id="KAK7405544.1"/>
    </source>
</evidence>